<dbReference type="AlphaFoldDB" id="B0WLK9"/>
<dbReference type="EMBL" id="DS231987">
    <property type="protein sequence ID" value="EDS30539.1"/>
    <property type="molecule type" value="Genomic_DNA"/>
</dbReference>
<dbReference type="GO" id="GO:0005634">
    <property type="term" value="C:nucleus"/>
    <property type="evidence" value="ECO:0007669"/>
    <property type="project" value="InterPro"/>
</dbReference>
<accession>B0WLK9</accession>
<keyword evidence="2 4" id="KW-0863">Zinc-finger</keyword>
<dbReference type="GO" id="GO:0008270">
    <property type="term" value="F:zinc ion binding"/>
    <property type="evidence" value="ECO:0007669"/>
    <property type="project" value="UniProtKB-UniRule"/>
</dbReference>
<evidence type="ECO:0000256" key="5">
    <source>
        <dbReference type="SAM" id="MobiDB-lite"/>
    </source>
</evidence>
<dbReference type="PROSITE" id="PS51915">
    <property type="entry name" value="ZAD"/>
    <property type="match status" value="1"/>
</dbReference>
<dbReference type="PANTHER" id="PTHR39942">
    <property type="entry name" value="BCDNA.LD26519-RELATED"/>
    <property type="match status" value="1"/>
</dbReference>
<feature type="binding site" evidence="4">
    <location>
        <position position="93"/>
    </location>
    <ligand>
        <name>Zn(2+)</name>
        <dbReference type="ChEBI" id="CHEBI:29105"/>
    </ligand>
</feature>
<dbReference type="InParanoid" id="B0WLK9"/>
<evidence type="ECO:0000256" key="4">
    <source>
        <dbReference type="PROSITE-ProRule" id="PRU01263"/>
    </source>
</evidence>
<dbReference type="SMART" id="SM00868">
    <property type="entry name" value="zf-AD"/>
    <property type="match status" value="2"/>
</dbReference>
<dbReference type="Pfam" id="PF04500">
    <property type="entry name" value="FLYWCH"/>
    <property type="match status" value="1"/>
</dbReference>
<dbReference type="PANTHER" id="PTHR39942:SF1">
    <property type="entry name" value="BCDNA.LD26519-RELATED"/>
    <property type="match status" value="1"/>
</dbReference>
<feature type="domain" description="ZAD" evidence="6">
    <location>
        <begin position="42"/>
        <end position="120"/>
    </location>
</feature>
<reference evidence="7" key="1">
    <citation type="submission" date="2007-03" db="EMBL/GenBank/DDBJ databases">
        <title>Annotation of Culex pipiens quinquefasciatus.</title>
        <authorList>
            <consortium name="The Broad Institute Genome Sequencing Platform"/>
            <person name="Atkinson P.W."/>
            <person name="Hemingway J."/>
            <person name="Christensen B.M."/>
            <person name="Higgs S."/>
            <person name="Kodira C."/>
            <person name="Hannick L."/>
            <person name="Megy K."/>
            <person name="O'Leary S."/>
            <person name="Pearson M."/>
            <person name="Haas B.J."/>
            <person name="Mauceli E."/>
            <person name="Wortman J.R."/>
            <person name="Lee N.H."/>
            <person name="Guigo R."/>
            <person name="Stanke M."/>
            <person name="Alvarado L."/>
            <person name="Amedeo P."/>
            <person name="Antoine C.H."/>
            <person name="Arensburger P."/>
            <person name="Bidwell S.L."/>
            <person name="Crawford M."/>
            <person name="Camaro F."/>
            <person name="Devon K."/>
            <person name="Engels R."/>
            <person name="Hammond M."/>
            <person name="Howarth C."/>
            <person name="Koehrsen M."/>
            <person name="Lawson D."/>
            <person name="Montgomery P."/>
            <person name="Nene V."/>
            <person name="Nusbaum C."/>
            <person name="Puiu D."/>
            <person name="Romero-Severson J."/>
            <person name="Severson D.W."/>
            <person name="Shumway M."/>
            <person name="Sisk P."/>
            <person name="Stolte C."/>
            <person name="Zeng Q."/>
            <person name="Eisenstadt E."/>
            <person name="Fraser-Liggett C."/>
            <person name="Strausberg R."/>
            <person name="Galagan J."/>
            <person name="Birren B."/>
            <person name="Collins F.H."/>
        </authorList>
    </citation>
    <scope>NUCLEOTIDE SEQUENCE [LARGE SCALE GENOMIC DNA]</scope>
    <source>
        <strain evidence="7">JHB</strain>
    </source>
</reference>
<dbReference type="EnsemblMetazoa" id="CPIJ007699-RA">
    <property type="protein sequence ID" value="CPIJ007699-PA"/>
    <property type="gene ID" value="CPIJ007699"/>
</dbReference>
<evidence type="ECO:0000313" key="8">
    <source>
        <dbReference type="EnsemblMetazoa" id="CPIJ007699-PA"/>
    </source>
</evidence>
<dbReference type="VEuPathDB" id="VectorBase:CPIJ007699"/>
<reference evidence="8" key="2">
    <citation type="submission" date="2021-02" db="UniProtKB">
        <authorList>
            <consortium name="EnsemblMetazoa"/>
        </authorList>
    </citation>
    <scope>IDENTIFICATION</scope>
    <source>
        <strain evidence="8">JHB</strain>
    </source>
</reference>
<dbReference type="HOGENOM" id="CLU_266293_0_0_1"/>
<dbReference type="OrthoDB" id="7757236at2759"/>
<dbReference type="SUPFAM" id="SSF57716">
    <property type="entry name" value="Glucocorticoid receptor-like (DNA-binding domain)"/>
    <property type="match status" value="1"/>
</dbReference>
<proteinExistence type="predicted"/>
<dbReference type="KEGG" id="cqu:CpipJ_CPIJ007699"/>
<feature type="binding site" evidence="4">
    <location>
        <position position="96"/>
    </location>
    <ligand>
        <name>Zn(2+)</name>
        <dbReference type="ChEBI" id="CHEBI:29105"/>
    </ligand>
</feature>
<protein>
    <recommendedName>
        <fullName evidence="6">ZAD domain-containing protein</fullName>
    </recommendedName>
</protein>
<evidence type="ECO:0000313" key="7">
    <source>
        <dbReference type="EMBL" id="EDS30539.1"/>
    </source>
</evidence>
<dbReference type="OMA" id="MECPAGK"/>
<evidence type="ECO:0000256" key="2">
    <source>
        <dbReference type="ARBA" id="ARBA00022771"/>
    </source>
</evidence>
<keyword evidence="3 4" id="KW-0862">Zinc</keyword>
<evidence type="ECO:0000256" key="1">
    <source>
        <dbReference type="ARBA" id="ARBA00022723"/>
    </source>
</evidence>
<dbReference type="VEuPathDB" id="VectorBase:CQUJHB016504"/>
<feature type="binding site" evidence="4">
    <location>
        <position position="47"/>
    </location>
    <ligand>
        <name>Zn(2+)</name>
        <dbReference type="ChEBI" id="CHEBI:29105"/>
    </ligand>
</feature>
<sequence>MDRSRRKRKLTDRLRNSFVEFPALGQEQAAEIKLEPPEEVTAFCRLCKSSTGVKLLALFGRGRKCAPTGTVEKVRRCLGVEISTEHDPEALICRACLTRLDRYDAFRSRALQCNEYAQNQMADDEAQLGDDVPAEVRVCRFCLKIGGRLMDLYPEGGASEEQQLAMIRESLDVEINLWDSVTKICRICLQSLEELVAFRKELLPESVYVKQEEKPELSNLGALAEILDMHVSDSDCSLKDGEDPLEKTNLKIIQPELVALLGTDREGRNFTVLKDDGERLKIAFEGFQFQFSSMQSKGKSWWNCAMQRLRTCRKKLEIDALGMGASTNGRHNHSARLDKLMECPAGKGKMPFNKLEMDFWFYYGDSKQYQNTRTIFLDGFKYYLSRLLIGSAGSKWNCSELRQHRCKATLLIDGIFERAELKGKHTHKAMLQRKIEWALISSGIDLESSEAITTFRRDNPSVTGIAEDREVANQKNLLSLMRSATKEKQPEIFRVLGGEEDPERNFQVTRTGAKFKLCKDGYEHRYYGRLEGGVTVWKCIMDSLNHCQVVVKLGADAKRLEPFNRKRHSHGTEPMEVLSYPIGQRMVGGEPVWLLSRVSLYYESRFVCFRGFLFIMQEINRKGLIRWCCLRKHSCRTLLITKGNFDEMVQKGEHSHEKLSDDELGKLIEGKPSATPQPTENLSFRQKLLSYPCTKGSIWDEDRVQFETFYVLSDVNKAVHTGYGFVFRGHRYAFGSLDQNESSQWICLWQETSRGSCKAKALVEGQFQSVRISCSHNHDDMTESELQHMLKRSLLHPTLGESSLEILPEPEPSNILATLARPDPERNFEVKRTKYKFLVTYEGENFRLKSRSPDGSSVWSCVWTSARKCKVLLHLKADGKMVTVADDTKKHTHSDQEIAVFSHELGKLQIFDEDKDEHLPCWLFSYTSEYRENRGIIYQEYKYMLYNINNAGVSKWKCHVTQCKCFARISNTMKIISVRNGPHTHHEPLTQQELKSLTGTDNPQAPITPPTPPSEALPPRYSTLQRILATEDPNRNFQPLFHQDQTKIAHDGFEYNYSSSEATHSLWRCNFSTIRKCRAKLHLDHDGKRAFLPDLPKHNHRADLWELFYYPRGPSTIMNAYTETTEPFHFLVQPSFLRPIPFLIYGRHKYTIRFITESGDSCKWQCVGNGCRVCLTVTGLFELLVEDGGEHVDAPLSEGKIAEFARKYGSAVEEGTGGEEVVEQDNFPFVEVHMKEWYGDGVVEL</sequence>
<name>B0WLK9_CULQU</name>
<evidence type="ECO:0000313" key="9">
    <source>
        <dbReference type="Proteomes" id="UP000002320"/>
    </source>
</evidence>
<organism>
    <name type="scientific">Culex quinquefasciatus</name>
    <name type="common">Southern house mosquito</name>
    <name type="synonym">Culex pungens</name>
    <dbReference type="NCBI Taxonomy" id="7176"/>
    <lineage>
        <taxon>Eukaryota</taxon>
        <taxon>Metazoa</taxon>
        <taxon>Ecdysozoa</taxon>
        <taxon>Arthropoda</taxon>
        <taxon>Hexapoda</taxon>
        <taxon>Insecta</taxon>
        <taxon>Pterygota</taxon>
        <taxon>Neoptera</taxon>
        <taxon>Endopterygota</taxon>
        <taxon>Diptera</taxon>
        <taxon>Nematocera</taxon>
        <taxon>Culicoidea</taxon>
        <taxon>Culicidae</taxon>
        <taxon>Culicinae</taxon>
        <taxon>Culicini</taxon>
        <taxon>Culex</taxon>
        <taxon>Culex</taxon>
    </lineage>
</organism>
<feature type="binding site" evidence="4">
    <location>
        <position position="44"/>
    </location>
    <ligand>
        <name>Zn(2+)</name>
        <dbReference type="ChEBI" id="CHEBI:29105"/>
    </ligand>
</feature>
<dbReference type="Proteomes" id="UP000002320">
    <property type="component" value="Unassembled WGS sequence"/>
</dbReference>
<dbReference type="InterPro" id="IPR012934">
    <property type="entry name" value="Znf_AD"/>
</dbReference>
<keyword evidence="1 4" id="KW-0479">Metal-binding</keyword>
<evidence type="ECO:0000256" key="3">
    <source>
        <dbReference type="ARBA" id="ARBA00022833"/>
    </source>
</evidence>
<keyword evidence="9" id="KW-1185">Reference proteome</keyword>
<feature type="region of interest" description="Disordered" evidence="5">
    <location>
        <begin position="997"/>
        <end position="1018"/>
    </location>
</feature>
<feature type="compositionally biased region" description="Pro residues" evidence="5">
    <location>
        <begin position="1006"/>
        <end position="1016"/>
    </location>
</feature>
<dbReference type="Pfam" id="PF07776">
    <property type="entry name" value="zf-AD"/>
    <property type="match status" value="1"/>
</dbReference>
<evidence type="ECO:0000259" key="6">
    <source>
        <dbReference type="PROSITE" id="PS51915"/>
    </source>
</evidence>
<dbReference type="InterPro" id="IPR007588">
    <property type="entry name" value="Znf_FLYWCH"/>
</dbReference>
<dbReference type="Gene3D" id="3.40.1800.20">
    <property type="match status" value="1"/>
</dbReference>
<gene>
    <name evidence="8" type="primary">6040135</name>
    <name evidence="7" type="ORF">CpipJ_CPIJ007699</name>
</gene>
<dbReference type="eggNOG" id="ENOG502T88D">
    <property type="taxonomic scope" value="Eukaryota"/>
</dbReference>
<dbReference type="Gene3D" id="2.20.25.240">
    <property type="match status" value="3"/>
</dbReference>